<feature type="domain" description="HTH lysR-type" evidence="5">
    <location>
        <begin position="10"/>
        <end position="62"/>
    </location>
</feature>
<name>A0AAE4AQC3_9HYPH</name>
<dbReference type="InterPro" id="IPR058163">
    <property type="entry name" value="LysR-type_TF_proteobact-type"/>
</dbReference>
<evidence type="ECO:0000256" key="3">
    <source>
        <dbReference type="ARBA" id="ARBA00023125"/>
    </source>
</evidence>
<dbReference type="Pfam" id="PF03466">
    <property type="entry name" value="LysR_substrate"/>
    <property type="match status" value="1"/>
</dbReference>
<dbReference type="EMBL" id="JAUSUL010000001">
    <property type="protein sequence ID" value="MDQ0313916.1"/>
    <property type="molecule type" value="Genomic_DNA"/>
</dbReference>
<accession>A0AAE4AQC3</accession>
<protein>
    <submittedName>
        <fullName evidence="6">DNA-binding transcriptional LysR family regulator</fullName>
    </submittedName>
</protein>
<keyword evidence="2" id="KW-0805">Transcription regulation</keyword>
<evidence type="ECO:0000313" key="7">
    <source>
        <dbReference type="Proteomes" id="UP001229244"/>
    </source>
</evidence>
<comment type="similarity">
    <text evidence="1">Belongs to the LysR transcriptional regulatory family.</text>
</comment>
<dbReference type="Pfam" id="PF00126">
    <property type="entry name" value="HTH_1"/>
    <property type="match status" value="1"/>
</dbReference>
<evidence type="ECO:0000313" key="6">
    <source>
        <dbReference type="EMBL" id="MDQ0313916.1"/>
    </source>
</evidence>
<dbReference type="SUPFAM" id="SSF46785">
    <property type="entry name" value="Winged helix' DNA-binding domain"/>
    <property type="match status" value="1"/>
</dbReference>
<dbReference type="InterPro" id="IPR000847">
    <property type="entry name" value="LysR_HTH_N"/>
</dbReference>
<comment type="caution">
    <text evidence="6">The sequence shown here is derived from an EMBL/GenBank/DDBJ whole genome shotgun (WGS) entry which is preliminary data.</text>
</comment>
<keyword evidence="7" id="KW-1185">Reference proteome</keyword>
<evidence type="ECO:0000259" key="5">
    <source>
        <dbReference type="PROSITE" id="PS50931"/>
    </source>
</evidence>
<dbReference type="Proteomes" id="UP001229244">
    <property type="component" value="Unassembled WGS sequence"/>
</dbReference>
<gene>
    <name evidence="6" type="ORF">J2S73_000353</name>
</gene>
<dbReference type="GO" id="GO:0006351">
    <property type="term" value="P:DNA-templated transcription"/>
    <property type="evidence" value="ECO:0007669"/>
    <property type="project" value="TreeGrafter"/>
</dbReference>
<dbReference type="SUPFAM" id="SSF53850">
    <property type="entry name" value="Periplasmic binding protein-like II"/>
    <property type="match status" value="1"/>
</dbReference>
<dbReference type="GO" id="GO:0003700">
    <property type="term" value="F:DNA-binding transcription factor activity"/>
    <property type="evidence" value="ECO:0007669"/>
    <property type="project" value="InterPro"/>
</dbReference>
<dbReference type="FunFam" id="1.10.10.10:FF:000001">
    <property type="entry name" value="LysR family transcriptional regulator"/>
    <property type="match status" value="1"/>
</dbReference>
<reference evidence="6" key="1">
    <citation type="submission" date="2023-07" db="EMBL/GenBank/DDBJ databases">
        <title>Genomic Encyclopedia of Type Strains, Phase IV (KMG-IV): sequencing the most valuable type-strain genomes for metagenomic binning, comparative biology and taxonomic classification.</title>
        <authorList>
            <person name="Goeker M."/>
        </authorList>
    </citation>
    <scope>NUCLEOTIDE SEQUENCE</scope>
    <source>
        <strain evidence="6">DSM 21202</strain>
    </source>
</reference>
<evidence type="ECO:0000256" key="1">
    <source>
        <dbReference type="ARBA" id="ARBA00009437"/>
    </source>
</evidence>
<keyword evidence="4" id="KW-0804">Transcription</keyword>
<dbReference type="InterPro" id="IPR036390">
    <property type="entry name" value="WH_DNA-bd_sf"/>
</dbReference>
<dbReference type="InterPro" id="IPR036388">
    <property type="entry name" value="WH-like_DNA-bd_sf"/>
</dbReference>
<sequence>MVDVNRSAEMQVFVRVVENGGFAAAGRVSGMTASAVSKLVGRLENRLGARLVHRSTRKMAVTPEGAAFYERAVRILADIAEAERMAGAGEAAAGRVRLSTSASYANAVLFPILPEFLAAYPDVVVDVGVTDDLVDLVEHRVDVAVRAGRLAESRLIARRLGATRMVIVAAPGYLETVSIPSHPNDLRNHNLLGLCKDGTVLPWPFQVDGERVELPVRGNAVTGNGDGLRRLAIAGAGLARLARFTVQTDIAEGRLVPVLEEAVTGDELIFHAVYLGQQAPLPGRVRALLDFLFAHGRIPDPEA</sequence>
<dbReference type="InterPro" id="IPR005119">
    <property type="entry name" value="LysR_subst-bd"/>
</dbReference>
<dbReference type="PROSITE" id="PS50931">
    <property type="entry name" value="HTH_LYSR"/>
    <property type="match status" value="1"/>
</dbReference>
<dbReference type="AlphaFoldDB" id="A0AAE4AQC3"/>
<organism evidence="6 7">
    <name type="scientific">Amorphus orientalis</name>
    <dbReference type="NCBI Taxonomy" id="649198"/>
    <lineage>
        <taxon>Bacteria</taxon>
        <taxon>Pseudomonadati</taxon>
        <taxon>Pseudomonadota</taxon>
        <taxon>Alphaproteobacteria</taxon>
        <taxon>Hyphomicrobiales</taxon>
        <taxon>Amorphaceae</taxon>
        <taxon>Amorphus</taxon>
    </lineage>
</organism>
<evidence type="ECO:0000256" key="2">
    <source>
        <dbReference type="ARBA" id="ARBA00023015"/>
    </source>
</evidence>
<proteinExistence type="inferred from homology"/>
<evidence type="ECO:0000256" key="4">
    <source>
        <dbReference type="ARBA" id="ARBA00023163"/>
    </source>
</evidence>
<dbReference type="PANTHER" id="PTHR30537">
    <property type="entry name" value="HTH-TYPE TRANSCRIPTIONAL REGULATOR"/>
    <property type="match status" value="1"/>
</dbReference>
<dbReference type="RefSeq" id="WP_306883706.1">
    <property type="nucleotide sequence ID" value="NZ_JAUSUL010000001.1"/>
</dbReference>
<dbReference type="PANTHER" id="PTHR30537:SF71">
    <property type="entry name" value="TRANSCRIPTIONAL REGULATORY PROTEIN"/>
    <property type="match status" value="1"/>
</dbReference>
<dbReference type="GO" id="GO:0043565">
    <property type="term" value="F:sequence-specific DNA binding"/>
    <property type="evidence" value="ECO:0007669"/>
    <property type="project" value="TreeGrafter"/>
</dbReference>
<keyword evidence="3 6" id="KW-0238">DNA-binding</keyword>
<dbReference type="Gene3D" id="1.10.10.10">
    <property type="entry name" value="Winged helix-like DNA-binding domain superfamily/Winged helix DNA-binding domain"/>
    <property type="match status" value="1"/>
</dbReference>
<dbReference type="Gene3D" id="3.40.190.290">
    <property type="match status" value="1"/>
</dbReference>